<comment type="pathway">
    <text evidence="2">Lipid metabolism; sphingolipid metabolism.</text>
</comment>
<keyword evidence="9" id="KW-0443">Lipid metabolism</keyword>
<comment type="subcellular location">
    <subcellularLocation>
        <location evidence="1">Endoplasmic reticulum</location>
    </subcellularLocation>
</comment>
<comment type="caution">
    <text evidence="12">The sequence shown here is derived from an EMBL/GenBank/DDBJ whole genome shotgun (WGS) entry which is preliminary data.</text>
</comment>
<dbReference type="InterPro" id="IPR045022">
    <property type="entry name" value="KDSR-like"/>
</dbReference>
<keyword evidence="5" id="KW-0256">Endoplasmic reticulum</keyword>
<keyword evidence="7" id="KW-0746">Sphingolipid metabolism</keyword>
<dbReference type="PANTHER" id="PTHR43550:SF3">
    <property type="entry name" value="3-KETODIHYDROSPHINGOSINE REDUCTASE"/>
    <property type="match status" value="1"/>
</dbReference>
<gene>
    <name evidence="12" type="ORF">GCM10007923_00180</name>
</gene>
<sequence length="271" mass="28351">MRHVLVTGGSSGIGLAIAAQLLAHGNRITLIARDEGRLAEAQRALSQAGAQAQRVLGVPADVTDAEALGDAVARCTARFGGIDMLAACAGIVEPARFVDQDGAAFDRQIAVNVTGVANSVRSVLPAMLGRGRGRIGIVSSGAGLIGIPGYSAYCTSKFALRGLAAALRLETAGSGVSVSICFPPDTLTPQFERELPLRPPEAQAIMGRVRPVDAKTVAGIILAGMEKNRREIHFGLTLRLLGYFGPLASTYIEMRHGRRYAIKTEDPPSAP</sequence>
<evidence type="ECO:0000313" key="12">
    <source>
        <dbReference type="EMBL" id="GLR48814.1"/>
    </source>
</evidence>
<evidence type="ECO:0000256" key="7">
    <source>
        <dbReference type="ARBA" id="ARBA00022919"/>
    </source>
</evidence>
<reference evidence="13" key="1">
    <citation type="journal article" date="2019" name="Int. J. Syst. Evol. Microbiol.">
        <title>The Global Catalogue of Microorganisms (GCM) 10K type strain sequencing project: providing services to taxonomists for standard genome sequencing and annotation.</title>
        <authorList>
            <consortium name="The Broad Institute Genomics Platform"/>
            <consortium name="The Broad Institute Genome Sequencing Center for Infectious Disease"/>
            <person name="Wu L."/>
            <person name="Ma J."/>
        </authorList>
    </citation>
    <scope>NUCLEOTIDE SEQUENCE [LARGE SCALE GENOMIC DNA]</scope>
    <source>
        <strain evidence="13">NBRC 102122</strain>
    </source>
</reference>
<dbReference type="EMBL" id="BSOP01000001">
    <property type="protein sequence ID" value="GLR48814.1"/>
    <property type="molecule type" value="Genomic_DNA"/>
</dbReference>
<dbReference type="RefSeq" id="WP_244770834.1">
    <property type="nucleotide sequence ID" value="NZ_BSOP01000001.1"/>
</dbReference>
<dbReference type="SMART" id="SM00822">
    <property type="entry name" value="PKS_KR"/>
    <property type="match status" value="1"/>
</dbReference>
<dbReference type="PRINTS" id="PR00081">
    <property type="entry name" value="GDHRDH"/>
</dbReference>
<evidence type="ECO:0000256" key="6">
    <source>
        <dbReference type="ARBA" id="ARBA00022857"/>
    </source>
</evidence>
<evidence type="ECO:0000259" key="11">
    <source>
        <dbReference type="SMART" id="SM00822"/>
    </source>
</evidence>
<evidence type="ECO:0000256" key="10">
    <source>
        <dbReference type="ARBA" id="ARBA00026112"/>
    </source>
</evidence>
<name>A0ABQ5ZA18_9HYPH</name>
<keyword evidence="8" id="KW-0560">Oxidoreductase</keyword>
<evidence type="ECO:0000256" key="9">
    <source>
        <dbReference type="ARBA" id="ARBA00023098"/>
    </source>
</evidence>
<dbReference type="InterPro" id="IPR020904">
    <property type="entry name" value="Sc_DH/Rdtase_CS"/>
</dbReference>
<evidence type="ECO:0000313" key="13">
    <source>
        <dbReference type="Proteomes" id="UP001156702"/>
    </source>
</evidence>
<dbReference type="Gene3D" id="3.40.50.720">
    <property type="entry name" value="NAD(P)-binding Rossmann-like Domain"/>
    <property type="match status" value="1"/>
</dbReference>
<keyword evidence="13" id="KW-1185">Reference proteome</keyword>
<dbReference type="PROSITE" id="PS00061">
    <property type="entry name" value="ADH_SHORT"/>
    <property type="match status" value="1"/>
</dbReference>
<feature type="domain" description="Ketoreductase" evidence="11">
    <location>
        <begin position="2"/>
        <end position="208"/>
    </location>
</feature>
<dbReference type="EC" id="1.1.1.102" evidence="10"/>
<protein>
    <recommendedName>
        <fullName evidence="10">3-dehydrosphinganine reductase</fullName>
        <ecNumber evidence="10">1.1.1.102</ecNumber>
    </recommendedName>
</protein>
<dbReference type="InterPro" id="IPR057326">
    <property type="entry name" value="KR_dom"/>
</dbReference>
<evidence type="ECO:0000256" key="1">
    <source>
        <dbReference type="ARBA" id="ARBA00004240"/>
    </source>
</evidence>
<dbReference type="InterPro" id="IPR002347">
    <property type="entry name" value="SDR_fam"/>
</dbReference>
<evidence type="ECO:0000256" key="8">
    <source>
        <dbReference type="ARBA" id="ARBA00023002"/>
    </source>
</evidence>
<evidence type="ECO:0000256" key="5">
    <source>
        <dbReference type="ARBA" id="ARBA00022824"/>
    </source>
</evidence>
<dbReference type="Pfam" id="PF00106">
    <property type="entry name" value="adh_short"/>
    <property type="match status" value="1"/>
</dbReference>
<comment type="pathway">
    <text evidence="3">Sphingolipid metabolism.</text>
</comment>
<keyword evidence="4" id="KW-0547">Nucleotide-binding</keyword>
<dbReference type="InterPro" id="IPR036291">
    <property type="entry name" value="NAD(P)-bd_dom_sf"/>
</dbReference>
<organism evidence="12 13">
    <name type="scientific">Shinella yambaruensis</name>
    <dbReference type="NCBI Taxonomy" id="415996"/>
    <lineage>
        <taxon>Bacteria</taxon>
        <taxon>Pseudomonadati</taxon>
        <taxon>Pseudomonadota</taxon>
        <taxon>Alphaproteobacteria</taxon>
        <taxon>Hyphomicrobiales</taxon>
        <taxon>Rhizobiaceae</taxon>
        <taxon>Shinella</taxon>
    </lineage>
</organism>
<keyword evidence="6" id="KW-0521">NADP</keyword>
<dbReference type="Proteomes" id="UP001156702">
    <property type="component" value="Unassembled WGS sequence"/>
</dbReference>
<evidence type="ECO:0000256" key="4">
    <source>
        <dbReference type="ARBA" id="ARBA00022741"/>
    </source>
</evidence>
<dbReference type="CDD" id="cd08939">
    <property type="entry name" value="KDSR-like_SDR_c"/>
    <property type="match status" value="1"/>
</dbReference>
<proteinExistence type="predicted"/>
<evidence type="ECO:0000256" key="2">
    <source>
        <dbReference type="ARBA" id="ARBA00004760"/>
    </source>
</evidence>
<dbReference type="PANTHER" id="PTHR43550">
    <property type="entry name" value="3-KETODIHYDROSPHINGOSINE REDUCTASE"/>
    <property type="match status" value="1"/>
</dbReference>
<dbReference type="SUPFAM" id="SSF51735">
    <property type="entry name" value="NAD(P)-binding Rossmann-fold domains"/>
    <property type="match status" value="1"/>
</dbReference>
<evidence type="ECO:0000256" key="3">
    <source>
        <dbReference type="ARBA" id="ARBA00004991"/>
    </source>
</evidence>
<accession>A0ABQ5ZA18</accession>